<dbReference type="AlphaFoldDB" id="A0A7X4GN41"/>
<organism evidence="3 4">
    <name type="scientific">Duganella rivi</name>
    <dbReference type="NCBI Taxonomy" id="2666083"/>
    <lineage>
        <taxon>Bacteria</taxon>
        <taxon>Pseudomonadati</taxon>
        <taxon>Pseudomonadota</taxon>
        <taxon>Betaproteobacteria</taxon>
        <taxon>Burkholderiales</taxon>
        <taxon>Oxalobacteraceae</taxon>
        <taxon>Telluria group</taxon>
        <taxon>Duganella</taxon>
    </lineage>
</organism>
<accession>A0A7X4GN41</accession>
<reference evidence="3 4" key="1">
    <citation type="submission" date="2019-12" db="EMBL/GenBank/DDBJ databases">
        <title>Novel species isolated from a subtropical stream in China.</title>
        <authorList>
            <person name="Lu H."/>
        </authorList>
    </citation>
    <scope>NUCLEOTIDE SEQUENCE [LARGE SCALE GENOMIC DNA]</scope>
    <source>
        <strain evidence="3 4">FT55W</strain>
    </source>
</reference>
<dbReference type="RefSeq" id="WP_161012536.1">
    <property type="nucleotide sequence ID" value="NZ_WWCK01000001.1"/>
</dbReference>
<evidence type="ECO:0000313" key="3">
    <source>
        <dbReference type="EMBL" id="MYM65971.1"/>
    </source>
</evidence>
<keyword evidence="1" id="KW-0732">Signal</keyword>
<dbReference type="NCBIfam" id="TIGR02595">
    <property type="entry name" value="PEP_CTERM"/>
    <property type="match status" value="1"/>
</dbReference>
<dbReference type="Pfam" id="PF07589">
    <property type="entry name" value="PEP-CTERM"/>
    <property type="match status" value="1"/>
</dbReference>
<sequence>MKRLAMHTLVAGCLAAAVGQASATAASSAITSNLNITLFDLNPTDSTTPWLKFAPSQVATVHNDAVGAGDALESYSSDDYAPGPKRDGMLTAGLTTDWSSTTGSVATAANAAGFTAMSSQGIANSGLDGSGSYRNFIANSNGGQNFFTLSPMTKITFSMTADLKAFTSMGYNLDADMGEFAIARSFLNISGTVNGVDQFDSQEQGLWVYYNVNDDNTVSGVSESWSGTLEVSFYNYGSTATDVRLHAFAGTEGRSAIWDGVTPVPEPSTYGMMLGGLGLLGAAARRHRSKAV</sequence>
<feature type="domain" description="Ice-binding protein C-terminal" evidence="2">
    <location>
        <begin position="263"/>
        <end position="286"/>
    </location>
</feature>
<dbReference type="InterPro" id="IPR013424">
    <property type="entry name" value="Ice-binding_C"/>
</dbReference>
<feature type="chain" id="PRO_5030726300" evidence="1">
    <location>
        <begin position="24"/>
        <end position="292"/>
    </location>
</feature>
<proteinExistence type="predicted"/>
<evidence type="ECO:0000259" key="2">
    <source>
        <dbReference type="Pfam" id="PF07589"/>
    </source>
</evidence>
<keyword evidence="4" id="KW-1185">Reference proteome</keyword>
<feature type="signal peptide" evidence="1">
    <location>
        <begin position="1"/>
        <end position="23"/>
    </location>
</feature>
<comment type="caution">
    <text evidence="3">The sequence shown here is derived from an EMBL/GenBank/DDBJ whole genome shotgun (WGS) entry which is preliminary data.</text>
</comment>
<evidence type="ECO:0000256" key="1">
    <source>
        <dbReference type="SAM" id="SignalP"/>
    </source>
</evidence>
<gene>
    <name evidence="3" type="ORF">GTP45_03850</name>
</gene>
<evidence type="ECO:0000313" key="4">
    <source>
        <dbReference type="Proteomes" id="UP000450012"/>
    </source>
</evidence>
<protein>
    <submittedName>
        <fullName evidence="3">PEP-CTERM sorting domain-containing protein</fullName>
    </submittedName>
</protein>
<name>A0A7X4GN41_9BURK</name>
<dbReference type="Proteomes" id="UP000450012">
    <property type="component" value="Unassembled WGS sequence"/>
</dbReference>
<dbReference type="EMBL" id="WWCK01000001">
    <property type="protein sequence ID" value="MYM65971.1"/>
    <property type="molecule type" value="Genomic_DNA"/>
</dbReference>